<dbReference type="PROSITE" id="PS51194">
    <property type="entry name" value="HELICASE_CTER"/>
    <property type="match status" value="1"/>
</dbReference>
<dbReference type="Pfam" id="PF00271">
    <property type="entry name" value="Helicase_C"/>
    <property type="match status" value="1"/>
</dbReference>
<proteinExistence type="inferred from homology"/>
<dbReference type="InterPro" id="IPR041236">
    <property type="entry name" value="PriA_C"/>
</dbReference>
<dbReference type="PATRIC" id="fig|1429438.4.peg.5004"/>
<dbReference type="InterPro" id="IPR001650">
    <property type="entry name" value="Helicase_C-like"/>
</dbReference>
<dbReference type="PANTHER" id="PTHR30580:SF0">
    <property type="entry name" value="PRIMOSOMAL PROTEIN N"/>
    <property type="match status" value="1"/>
</dbReference>
<evidence type="ECO:0000256" key="1">
    <source>
        <dbReference type="ARBA" id="ARBA00022515"/>
    </source>
</evidence>
<dbReference type="NCBIfam" id="TIGR00595">
    <property type="entry name" value="priA"/>
    <property type="match status" value="1"/>
</dbReference>
<dbReference type="GO" id="GO:0008270">
    <property type="term" value="F:zinc ion binding"/>
    <property type="evidence" value="ECO:0007669"/>
    <property type="project" value="UniProtKB-UniRule"/>
</dbReference>
<comment type="catalytic activity">
    <reaction evidence="12">
        <text>Couples ATP hydrolysis with the unwinding of duplex DNA by translocating in the 3'-5' direction.</text>
        <dbReference type="EC" id="5.6.2.4"/>
    </reaction>
</comment>
<dbReference type="InterPro" id="IPR011545">
    <property type="entry name" value="DEAD/DEAH_box_helicase_dom"/>
</dbReference>
<evidence type="ECO:0000256" key="4">
    <source>
        <dbReference type="ARBA" id="ARBA00022741"/>
    </source>
</evidence>
<dbReference type="Gene3D" id="3.40.1440.60">
    <property type="entry name" value="PriA, 3(prime) DNA-binding domain"/>
    <property type="match status" value="1"/>
</dbReference>
<comment type="similarity">
    <text evidence="12">Belongs to the helicase family. PriA subfamily.</text>
</comment>
<keyword evidence="6 12" id="KW-0347">Helicase</keyword>
<dbReference type="GO" id="GO:0006269">
    <property type="term" value="P:DNA replication, synthesis of primer"/>
    <property type="evidence" value="ECO:0007669"/>
    <property type="project" value="UniProtKB-KW"/>
</dbReference>
<keyword evidence="3 12" id="KW-0479">Metal-binding</keyword>
<keyword evidence="1 12" id="KW-0639">Primosome</keyword>
<evidence type="ECO:0000256" key="3">
    <source>
        <dbReference type="ARBA" id="ARBA00022723"/>
    </source>
</evidence>
<dbReference type="InterPro" id="IPR027417">
    <property type="entry name" value="P-loop_NTPase"/>
</dbReference>
<evidence type="ECO:0000256" key="7">
    <source>
        <dbReference type="ARBA" id="ARBA00022833"/>
    </source>
</evidence>
<comment type="catalytic activity">
    <reaction evidence="11 12">
        <text>ATP + H2O = ADP + phosphate + H(+)</text>
        <dbReference type="Rhea" id="RHEA:13065"/>
        <dbReference type="ChEBI" id="CHEBI:15377"/>
        <dbReference type="ChEBI" id="CHEBI:15378"/>
        <dbReference type="ChEBI" id="CHEBI:30616"/>
        <dbReference type="ChEBI" id="CHEBI:43474"/>
        <dbReference type="ChEBI" id="CHEBI:456216"/>
        <dbReference type="EC" id="5.6.2.4"/>
    </reaction>
</comment>
<dbReference type="GO" id="GO:0006302">
    <property type="term" value="P:double-strand break repair"/>
    <property type="evidence" value="ECO:0007669"/>
    <property type="project" value="InterPro"/>
</dbReference>
<evidence type="ECO:0000256" key="2">
    <source>
        <dbReference type="ARBA" id="ARBA00022705"/>
    </source>
</evidence>
<dbReference type="Pfam" id="PF00270">
    <property type="entry name" value="DEAD"/>
    <property type="match status" value="1"/>
</dbReference>
<sequence>MTIANVALEQPLATPLDYRVPESLSAACQLGQRVLVPLGSRQVQGYVVGLTPSHEVEVEALKPIVDVLDDDAPLLTPALLTLTRWVADYYMCPWGLVLKAAVPQGFRVRSEAVYRLTPQAQADPSAWPGGRAASALQLLAEQGPQRRGELARKLGVEVKEIGSLLRRLETQGWVAGEQQRQAPKVRQRMVAMVRLTLPPEEAETLRQEVASRAPKQADVLVHLIEQPLWELADLQALVPGARAAVQRLVQRGAVAMEQVEKMRSVIPKANGGHDALPRLTAAQQHAFQQIEVKLAAPDGVPVLLLGVTGSGKTEVYMRAIDTALKQDKTALVLVSEISLTAQATERFTMRFGDRIAVLHSGLSAGERFDEWRRLARGEAHIAIGARSAVFAPLPNLGLIIVDEEHDTSYKQEEAPRYHARDVAIVRAQQERAVVVLGSATPALETFHHASRGKYLHLALPKRVSEQPLPKIMIIDQRVHATPNERVISTPLRHAIADRLERGEQCLILINRRGYSAYLQCRECGDVPHCAHCSVSLTYHARGRTLKCHYCDYTQPAPAACPVCHGPVLHHYGVGTQQVEDVLRALFPEARLGRMDRDTTRGKAAHERILRSFGAHEVDILIGTQMIAKGHDFPNITLVGVVSADGALSIPDFRAPERLFQLLTQVAGRAGRGTRPGEVLIQTFRPDYESMTFAREHDFLGFFQHEIQNRRLLLYPPYMRLAKVLLDSPDPERAQTAGEWLAGQLTRHITEPQRLEVLGPAEAPLAKLQNRYRWHLMLKAATSRELHHWLQQTLDTVQQDRQQLRNVRMSIDIDPVLFL</sequence>
<dbReference type="GO" id="GO:0003677">
    <property type="term" value="F:DNA binding"/>
    <property type="evidence" value="ECO:0007669"/>
    <property type="project" value="UniProtKB-UniRule"/>
</dbReference>
<dbReference type="EMBL" id="AZHW01000773">
    <property type="protein sequence ID" value="ETW96554.1"/>
    <property type="molecule type" value="Genomic_DNA"/>
</dbReference>
<accession>W4LF55</accession>
<dbReference type="GO" id="GO:1990077">
    <property type="term" value="C:primosome complex"/>
    <property type="evidence" value="ECO:0007669"/>
    <property type="project" value="UniProtKB-UniRule"/>
</dbReference>
<feature type="binding site" evidence="12">
    <location>
        <position position="523"/>
    </location>
    <ligand>
        <name>Zn(2+)</name>
        <dbReference type="ChEBI" id="CHEBI:29105"/>
        <label>1</label>
    </ligand>
</feature>
<keyword evidence="7 12" id="KW-0862">Zinc</keyword>
<keyword evidence="5 12" id="KW-0378">Hydrolase</keyword>
<evidence type="ECO:0000256" key="5">
    <source>
        <dbReference type="ARBA" id="ARBA00022801"/>
    </source>
</evidence>
<dbReference type="GO" id="GO:0005524">
    <property type="term" value="F:ATP binding"/>
    <property type="evidence" value="ECO:0007669"/>
    <property type="project" value="UniProtKB-UniRule"/>
</dbReference>
<feature type="binding site" evidence="12">
    <location>
        <position position="529"/>
    </location>
    <ligand>
        <name>Zn(2+)</name>
        <dbReference type="ChEBI" id="CHEBI:29105"/>
        <label>2</label>
    </ligand>
</feature>
<evidence type="ECO:0000259" key="13">
    <source>
        <dbReference type="PROSITE" id="PS51192"/>
    </source>
</evidence>
<dbReference type="CDD" id="cd17929">
    <property type="entry name" value="DEXHc_priA"/>
    <property type="match status" value="1"/>
</dbReference>
<feature type="domain" description="Helicase C-terminal" evidence="14">
    <location>
        <begin position="555"/>
        <end position="724"/>
    </location>
</feature>
<dbReference type="Pfam" id="PF18319">
    <property type="entry name" value="Zn_ribbon_PriA"/>
    <property type="match status" value="1"/>
</dbReference>
<evidence type="ECO:0000256" key="10">
    <source>
        <dbReference type="ARBA" id="ARBA00023235"/>
    </source>
</evidence>
<dbReference type="CDD" id="cd18804">
    <property type="entry name" value="SF2_C_priA"/>
    <property type="match status" value="1"/>
</dbReference>
<evidence type="ECO:0000313" key="15">
    <source>
        <dbReference type="EMBL" id="ETW96554.1"/>
    </source>
</evidence>
<comment type="cofactor">
    <cofactor evidence="12">
        <name>Zn(2+)</name>
        <dbReference type="ChEBI" id="CHEBI:29105"/>
    </cofactor>
    <text evidence="12">Binds 2 zinc ions per subunit.</text>
</comment>
<dbReference type="Pfam" id="PF18074">
    <property type="entry name" value="PriA_C"/>
    <property type="match status" value="1"/>
</dbReference>
<dbReference type="FunFam" id="3.40.50.300:FF:000489">
    <property type="entry name" value="Primosome assembly protein PriA"/>
    <property type="match status" value="1"/>
</dbReference>
<feature type="binding site" evidence="12">
    <location>
        <position position="520"/>
    </location>
    <ligand>
        <name>Zn(2+)</name>
        <dbReference type="ChEBI" id="CHEBI:29105"/>
        <label>1</label>
    </ligand>
</feature>
<feature type="binding site" evidence="12">
    <location>
        <position position="560"/>
    </location>
    <ligand>
        <name>Zn(2+)</name>
        <dbReference type="ChEBI" id="CHEBI:29105"/>
        <label>1</label>
    </ligand>
</feature>
<dbReference type="NCBIfam" id="NF004066">
    <property type="entry name" value="PRK05580.1-3"/>
    <property type="match status" value="1"/>
</dbReference>
<dbReference type="PANTHER" id="PTHR30580">
    <property type="entry name" value="PRIMOSOMAL PROTEIN N"/>
    <property type="match status" value="1"/>
</dbReference>
<dbReference type="Pfam" id="PF17764">
    <property type="entry name" value="PriA_3primeBD"/>
    <property type="match status" value="1"/>
</dbReference>
<dbReference type="EC" id="5.6.2.4" evidence="12"/>
<dbReference type="AlphaFoldDB" id="W4LF55"/>
<keyword evidence="2 12" id="KW-0235">DNA replication</keyword>
<dbReference type="InterPro" id="IPR040498">
    <property type="entry name" value="PriA_CRR"/>
</dbReference>
<dbReference type="SMART" id="SM00490">
    <property type="entry name" value="HELICc"/>
    <property type="match status" value="1"/>
</dbReference>
<dbReference type="PROSITE" id="PS51192">
    <property type="entry name" value="HELICASE_ATP_BIND_1"/>
    <property type="match status" value="1"/>
</dbReference>
<evidence type="ECO:0000259" key="14">
    <source>
        <dbReference type="PROSITE" id="PS51194"/>
    </source>
</evidence>
<feature type="binding site" evidence="12">
    <location>
        <position position="550"/>
    </location>
    <ligand>
        <name>Zn(2+)</name>
        <dbReference type="ChEBI" id="CHEBI:29105"/>
        <label>2</label>
    </ligand>
</feature>
<dbReference type="InterPro" id="IPR014001">
    <property type="entry name" value="Helicase_ATP-bd"/>
</dbReference>
<dbReference type="GO" id="GO:0006270">
    <property type="term" value="P:DNA replication initiation"/>
    <property type="evidence" value="ECO:0007669"/>
    <property type="project" value="TreeGrafter"/>
</dbReference>
<keyword evidence="4 12" id="KW-0547">Nucleotide-binding</keyword>
<reference evidence="15 16" key="1">
    <citation type="journal article" date="2014" name="Nature">
        <title>An environmental bacterial taxon with a large and distinct metabolic repertoire.</title>
        <authorList>
            <person name="Wilson M.C."/>
            <person name="Mori T."/>
            <person name="Ruckert C."/>
            <person name="Uria A.R."/>
            <person name="Helf M.J."/>
            <person name="Takada K."/>
            <person name="Gernert C."/>
            <person name="Steffens U.A."/>
            <person name="Heycke N."/>
            <person name="Schmitt S."/>
            <person name="Rinke C."/>
            <person name="Helfrich E.J."/>
            <person name="Brachmann A.O."/>
            <person name="Gurgui C."/>
            <person name="Wakimoto T."/>
            <person name="Kracht M."/>
            <person name="Crusemann M."/>
            <person name="Hentschel U."/>
            <person name="Abe I."/>
            <person name="Matsunaga S."/>
            <person name="Kalinowski J."/>
            <person name="Takeyama H."/>
            <person name="Piel J."/>
        </authorList>
    </citation>
    <scope>NUCLEOTIDE SEQUENCE [LARGE SCALE GENOMIC DNA]</scope>
    <source>
        <strain evidence="16">TSY1</strain>
    </source>
</reference>
<keyword evidence="10 12" id="KW-0413">Isomerase</keyword>
<keyword evidence="16" id="KW-1185">Reference proteome</keyword>
<name>W4LF55_ENTF1</name>
<feature type="binding site" evidence="12">
    <location>
        <position position="547"/>
    </location>
    <ligand>
        <name>Zn(2+)</name>
        <dbReference type="ChEBI" id="CHEBI:29105"/>
        <label>2</label>
    </ligand>
</feature>
<evidence type="ECO:0000256" key="11">
    <source>
        <dbReference type="ARBA" id="ARBA00048988"/>
    </source>
</evidence>
<gene>
    <name evidence="12" type="primary">priA</name>
    <name evidence="15" type="ORF">ETSY1_26210</name>
</gene>
<dbReference type="SUPFAM" id="SSF46785">
    <property type="entry name" value="Winged helix' DNA-binding domain"/>
    <property type="match status" value="1"/>
</dbReference>
<evidence type="ECO:0000256" key="9">
    <source>
        <dbReference type="ARBA" id="ARBA00023125"/>
    </source>
</evidence>
<dbReference type="SMART" id="SM00487">
    <property type="entry name" value="DEXDc"/>
    <property type="match status" value="1"/>
</dbReference>
<dbReference type="GO" id="GO:0043138">
    <property type="term" value="F:3'-5' DNA helicase activity"/>
    <property type="evidence" value="ECO:0007669"/>
    <property type="project" value="UniProtKB-EC"/>
</dbReference>
<dbReference type="HAMAP" id="MF_00983">
    <property type="entry name" value="PriA"/>
    <property type="match status" value="1"/>
</dbReference>
<evidence type="ECO:0000313" key="16">
    <source>
        <dbReference type="Proteomes" id="UP000019141"/>
    </source>
</evidence>
<feature type="domain" description="Helicase ATP-binding" evidence="13">
    <location>
        <begin position="293"/>
        <end position="459"/>
    </location>
</feature>
<dbReference type="GO" id="GO:0016887">
    <property type="term" value="F:ATP hydrolysis activity"/>
    <property type="evidence" value="ECO:0007669"/>
    <property type="project" value="RHEA"/>
</dbReference>
<dbReference type="Gene3D" id="3.40.50.300">
    <property type="entry name" value="P-loop containing nucleotide triphosphate hydrolases"/>
    <property type="match status" value="2"/>
</dbReference>
<protein>
    <recommendedName>
        <fullName evidence="12">Replication restart protein PriA</fullName>
    </recommendedName>
    <alternativeName>
        <fullName evidence="12">ATP-dependent DNA helicase PriA</fullName>
        <ecNumber evidence="12">5.6.2.4</ecNumber>
    </alternativeName>
    <alternativeName>
        <fullName evidence="12">DNA 3'-5' helicase PriA</fullName>
    </alternativeName>
</protein>
<dbReference type="HOGENOM" id="CLU_013353_3_1_7"/>
<comment type="subunit">
    <text evidence="12">Component of the replication restart primosome.</text>
</comment>
<dbReference type="FunFam" id="3.40.1440.60:FF:000001">
    <property type="entry name" value="Primosomal protein N"/>
    <property type="match status" value="1"/>
</dbReference>
<dbReference type="InterPro" id="IPR042115">
    <property type="entry name" value="PriA_3primeBD_sf"/>
</dbReference>
<dbReference type="InterPro" id="IPR005259">
    <property type="entry name" value="PriA"/>
</dbReference>
<evidence type="ECO:0000256" key="8">
    <source>
        <dbReference type="ARBA" id="ARBA00022840"/>
    </source>
</evidence>
<keyword evidence="8 12" id="KW-0067">ATP-binding</keyword>
<comment type="caution">
    <text evidence="15">The sequence shown here is derived from an EMBL/GenBank/DDBJ whole genome shotgun (WGS) entry which is preliminary data.</text>
</comment>
<dbReference type="InterPro" id="IPR036388">
    <property type="entry name" value="WH-like_DNA-bd_sf"/>
</dbReference>
<comment type="function">
    <text evidence="12">Initiates the restart of stalled replication forks, which reloads the replicative helicase on sites other than the origin of replication. Recognizes and binds to abandoned replication forks and remodels them to uncover a helicase loading site. Promotes assembly of the primosome at these replication forks.</text>
</comment>
<evidence type="ECO:0000256" key="12">
    <source>
        <dbReference type="HAMAP-Rule" id="MF_00983"/>
    </source>
</evidence>
<keyword evidence="9 12" id="KW-0238">DNA-binding</keyword>
<dbReference type="Proteomes" id="UP000019141">
    <property type="component" value="Unassembled WGS sequence"/>
</dbReference>
<evidence type="ECO:0000256" key="6">
    <source>
        <dbReference type="ARBA" id="ARBA00022806"/>
    </source>
</evidence>
<dbReference type="InterPro" id="IPR036390">
    <property type="entry name" value="WH_DNA-bd_sf"/>
</dbReference>
<dbReference type="InterPro" id="IPR041222">
    <property type="entry name" value="PriA_3primeBD"/>
</dbReference>
<dbReference type="SUPFAM" id="SSF52540">
    <property type="entry name" value="P-loop containing nucleoside triphosphate hydrolases"/>
    <property type="match status" value="2"/>
</dbReference>
<feature type="binding site" evidence="12">
    <location>
        <position position="563"/>
    </location>
    <ligand>
        <name>Zn(2+)</name>
        <dbReference type="ChEBI" id="CHEBI:29105"/>
        <label>1</label>
    </ligand>
</feature>
<dbReference type="GO" id="GO:0006310">
    <property type="term" value="P:DNA recombination"/>
    <property type="evidence" value="ECO:0007669"/>
    <property type="project" value="InterPro"/>
</dbReference>
<organism evidence="15 16">
    <name type="scientific">Entotheonella factor</name>
    <dbReference type="NCBI Taxonomy" id="1429438"/>
    <lineage>
        <taxon>Bacteria</taxon>
        <taxon>Pseudomonadati</taxon>
        <taxon>Nitrospinota/Tectimicrobiota group</taxon>
        <taxon>Candidatus Tectimicrobiota</taxon>
        <taxon>Candidatus Entotheonellia</taxon>
        <taxon>Candidatus Entotheonellales</taxon>
        <taxon>Candidatus Entotheonellaceae</taxon>
        <taxon>Candidatus Entotheonella</taxon>
    </lineage>
</organism>
<dbReference type="Gene3D" id="1.10.10.10">
    <property type="entry name" value="Winged helix-like DNA-binding domain superfamily/Winged helix DNA-binding domain"/>
    <property type="match status" value="1"/>
</dbReference>
<feature type="binding site" evidence="12">
    <location>
        <position position="532"/>
    </location>
    <ligand>
        <name>Zn(2+)</name>
        <dbReference type="ChEBI" id="CHEBI:29105"/>
        <label>2</label>
    </ligand>
</feature>